<dbReference type="KEGG" id="fvr:FVEG_15656"/>
<dbReference type="AlphaFoldDB" id="W7MA52"/>
<dbReference type="GeneID" id="30072532"/>
<sequence>MDLQNLDPAIIYIICETFCLHCHDEYDHRQRCPAVALEDHDAKARRYDLISLSTVCKSWSYIAQKTLHHHFGFYEFRPEAMIPFCRTLYEKPELAKLVEQARLTHIFSTNIIIKGGWLFKCLNKLSNILDFHGRTFDPKTLKWEQFIGAALLLRLPNLKFLMAEASHLHELLNKFRKPFSLHRSKFPQFLKSIEVRNRHKNAPTIRNPLGLSRDTIGGFMSELPYLQFMELRNPSFSTLQDPLRLRNMRHVRLLGVDLGWEGLKVFISATGPLESFQYQGSQDGPDPCSIQDVCQALAIRKNTLKWLKVLAPFLPHEFTAGRRLNNVTYMRMMLDSIFYPTHEEPIADDQLILSFVPPSLETIHLDVADYTLERMLGTIISYIQSSYRRDPRHQILKSVEIHVMMHSDREKMEHSRKSIHNSAWRLIKRKCGRFLENGNINLQETWYGPRREAR</sequence>
<organism evidence="1 2">
    <name type="scientific">Gibberella moniliformis (strain M3125 / FGSC 7600)</name>
    <name type="common">Maize ear and stalk rot fungus</name>
    <name type="synonym">Fusarium verticillioides</name>
    <dbReference type="NCBI Taxonomy" id="334819"/>
    <lineage>
        <taxon>Eukaryota</taxon>
        <taxon>Fungi</taxon>
        <taxon>Dikarya</taxon>
        <taxon>Ascomycota</taxon>
        <taxon>Pezizomycotina</taxon>
        <taxon>Sordariomycetes</taxon>
        <taxon>Hypocreomycetidae</taxon>
        <taxon>Hypocreales</taxon>
        <taxon>Nectriaceae</taxon>
        <taxon>Fusarium</taxon>
        <taxon>Fusarium fujikuroi species complex</taxon>
    </lineage>
</organism>
<name>W7MA52_GIBM7</name>
<reference evidence="1 2" key="1">
    <citation type="journal article" date="2010" name="Nature">
        <title>Comparative genomics reveals mobile pathogenicity chromosomes in Fusarium.</title>
        <authorList>
            <person name="Ma L.J."/>
            <person name="van der Does H.C."/>
            <person name="Borkovich K.A."/>
            <person name="Coleman J.J."/>
            <person name="Daboussi M.J."/>
            <person name="Di Pietro A."/>
            <person name="Dufresne M."/>
            <person name="Freitag M."/>
            <person name="Grabherr M."/>
            <person name="Henrissat B."/>
            <person name="Houterman P.M."/>
            <person name="Kang S."/>
            <person name="Shim W.B."/>
            <person name="Woloshuk C."/>
            <person name="Xie X."/>
            <person name="Xu J.R."/>
            <person name="Antoniw J."/>
            <person name="Baker S.E."/>
            <person name="Bluhm B.H."/>
            <person name="Breakspear A."/>
            <person name="Brown D.W."/>
            <person name="Butchko R.A."/>
            <person name="Chapman S."/>
            <person name="Coulson R."/>
            <person name="Coutinho P.M."/>
            <person name="Danchin E.G."/>
            <person name="Diener A."/>
            <person name="Gale L.R."/>
            <person name="Gardiner D.M."/>
            <person name="Goff S."/>
            <person name="Hammond-Kosack K.E."/>
            <person name="Hilburn K."/>
            <person name="Hua-Van A."/>
            <person name="Jonkers W."/>
            <person name="Kazan K."/>
            <person name="Kodira C.D."/>
            <person name="Koehrsen M."/>
            <person name="Kumar L."/>
            <person name="Lee Y.H."/>
            <person name="Li L."/>
            <person name="Manners J.M."/>
            <person name="Miranda-Saavedra D."/>
            <person name="Mukherjee M."/>
            <person name="Park G."/>
            <person name="Park J."/>
            <person name="Park S.Y."/>
            <person name="Proctor R.H."/>
            <person name="Regev A."/>
            <person name="Ruiz-Roldan M.C."/>
            <person name="Sain D."/>
            <person name="Sakthikumar S."/>
            <person name="Sykes S."/>
            <person name="Schwartz D.C."/>
            <person name="Turgeon B.G."/>
            <person name="Wapinski I."/>
            <person name="Yoder O."/>
            <person name="Young S."/>
            <person name="Zeng Q."/>
            <person name="Zhou S."/>
            <person name="Galagan J."/>
            <person name="Cuomo C.A."/>
            <person name="Kistler H.C."/>
            <person name="Rep M."/>
        </authorList>
    </citation>
    <scope>NUCLEOTIDE SEQUENCE [LARGE SCALE GENOMIC DNA]</scope>
    <source>
        <strain evidence="2">M3125 / FGSC 7600</strain>
    </source>
</reference>
<evidence type="ECO:0000313" key="2">
    <source>
        <dbReference type="Proteomes" id="UP000009096"/>
    </source>
</evidence>
<dbReference type="OrthoDB" id="5056428at2759"/>
<dbReference type="Proteomes" id="UP000009096">
    <property type="component" value="Chromosome 3"/>
</dbReference>
<evidence type="ECO:0008006" key="3">
    <source>
        <dbReference type="Google" id="ProtNLM"/>
    </source>
</evidence>
<protein>
    <recommendedName>
        <fullName evidence="3">F-box domain-containing protein</fullName>
    </recommendedName>
</protein>
<keyword evidence="2" id="KW-1185">Reference proteome</keyword>
<dbReference type="EMBL" id="DS022247">
    <property type="protein sequence ID" value="EWG44445.1"/>
    <property type="molecule type" value="Genomic_DNA"/>
</dbReference>
<proteinExistence type="predicted"/>
<evidence type="ECO:0000313" key="1">
    <source>
        <dbReference type="EMBL" id="EWG44445.1"/>
    </source>
</evidence>
<dbReference type="VEuPathDB" id="FungiDB:FVEG_15656"/>
<accession>W7MA52</accession>
<dbReference type="RefSeq" id="XP_018750636.1">
    <property type="nucleotide sequence ID" value="XM_018904847.1"/>
</dbReference>
<gene>
    <name evidence="1" type="ORF">FVEG_15656</name>
</gene>